<feature type="compositionally biased region" description="Basic and acidic residues" evidence="1">
    <location>
        <begin position="41"/>
        <end position="51"/>
    </location>
</feature>
<protein>
    <submittedName>
        <fullName evidence="2">Uncharacterized protein</fullName>
    </submittedName>
</protein>
<keyword evidence="3" id="KW-1185">Reference proteome</keyword>
<organism evidence="2 3">
    <name type="scientific">Colocasia esculenta</name>
    <name type="common">Wild taro</name>
    <name type="synonym">Arum esculentum</name>
    <dbReference type="NCBI Taxonomy" id="4460"/>
    <lineage>
        <taxon>Eukaryota</taxon>
        <taxon>Viridiplantae</taxon>
        <taxon>Streptophyta</taxon>
        <taxon>Embryophyta</taxon>
        <taxon>Tracheophyta</taxon>
        <taxon>Spermatophyta</taxon>
        <taxon>Magnoliopsida</taxon>
        <taxon>Liliopsida</taxon>
        <taxon>Araceae</taxon>
        <taxon>Aroideae</taxon>
        <taxon>Colocasieae</taxon>
        <taxon>Colocasia</taxon>
    </lineage>
</organism>
<name>A0A843WW08_COLES</name>
<accession>A0A843WW08</accession>
<proteinExistence type="predicted"/>
<gene>
    <name evidence="2" type="ORF">Taro_043523</name>
</gene>
<reference evidence="2" key="1">
    <citation type="submission" date="2017-07" db="EMBL/GenBank/DDBJ databases">
        <title>Taro Niue Genome Assembly and Annotation.</title>
        <authorList>
            <person name="Atibalentja N."/>
            <person name="Keating K."/>
            <person name="Fields C.J."/>
        </authorList>
    </citation>
    <scope>NUCLEOTIDE SEQUENCE</scope>
    <source>
        <strain evidence="2">Niue_2</strain>
        <tissue evidence="2">Leaf</tissue>
    </source>
</reference>
<evidence type="ECO:0000313" key="3">
    <source>
        <dbReference type="Proteomes" id="UP000652761"/>
    </source>
</evidence>
<dbReference type="EMBL" id="NMUH01004727">
    <property type="protein sequence ID" value="MQM10628.1"/>
    <property type="molecule type" value="Genomic_DNA"/>
</dbReference>
<feature type="region of interest" description="Disordered" evidence="1">
    <location>
        <begin position="30"/>
        <end position="51"/>
    </location>
</feature>
<evidence type="ECO:0000313" key="2">
    <source>
        <dbReference type="EMBL" id="MQM10628.1"/>
    </source>
</evidence>
<dbReference type="Proteomes" id="UP000652761">
    <property type="component" value="Unassembled WGS sequence"/>
</dbReference>
<sequence length="95" mass="10554">MRSDVRWDARQSTRLLMMGRVAWGGYNRREDTKSCSATSGQDHRAGDPRGDRTCCSGASVVVRYERTDDLFGNTLLRSLAKSDHGGYTLEASEPP</sequence>
<evidence type="ECO:0000256" key="1">
    <source>
        <dbReference type="SAM" id="MobiDB-lite"/>
    </source>
</evidence>
<comment type="caution">
    <text evidence="2">The sequence shown here is derived from an EMBL/GenBank/DDBJ whole genome shotgun (WGS) entry which is preliminary data.</text>
</comment>
<dbReference type="AlphaFoldDB" id="A0A843WW08"/>